<dbReference type="AlphaFoldDB" id="A0A1A9I1M0"/>
<evidence type="ECO:0000256" key="1">
    <source>
        <dbReference type="SAM" id="MobiDB-lite"/>
    </source>
</evidence>
<keyword evidence="4" id="KW-1185">Reference proteome</keyword>
<dbReference type="PROSITE" id="PS51257">
    <property type="entry name" value="PROKAR_LIPOPROTEIN"/>
    <property type="match status" value="1"/>
</dbReference>
<keyword evidence="2" id="KW-0732">Signal</keyword>
<proteinExistence type="predicted"/>
<evidence type="ECO:0000313" key="4">
    <source>
        <dbReference type="Proteomes" id="UP000077667"/>
    </source>
</evidence>
<accession>A0A1A9I1M0</accession>
<sequence>MKILILAIVAVLVGSCGNSSRETPEQTDSMNGPVTNPGNGSIGDSQQNRINDTATWEGATSDTSHR</sequence>
<evidence type="ECO:0000256" key="2">
    <source>
        <dbReference type="SAM" id="SignalP"/>
    </source>
</evidence>
<dbReference type="RefSeq" id="WP_067753353.1">
    <property type="nucleotide sequence ID" value="NZ_CP015772.1"/>
</dbReference>
<feature type="region of interest" description="Disordered" evidence="1">
    <location>
        <begin position="16"/>
        <end position="66"/>
    </location>
</feature>
<organism evidence="3 4">
    <name type="scientific">Niabella ginsenosidivorans</name>
    <dbReference type="NCBI Taxonomy" id="1176587"/>
    <lineage>
        <taxon>Bacteria</taxon>
        <taxon>Pseudomonadati</taxon>
        <taxon>Bacteroidota</taxon>
        <taxon>Chitinophagia</taxon>
        <taxon>Chitinophagales</taxon>
        <taxon>Chitinophagaceae</taxon>
        <taxon>Niabella</taxon>
    </lineage>
</organism>
<dbReference type="OrthoDB" id="9934163at2"/>
<feature type="chain" id="PRO_5008389727" evidence="2">
    <location>
        <begin position="22"/>
        <end position="66"/>
    </location>
</feature>
<feature type="signal peptide" evidence="2">
    <location>
        <begin position="1"/>
        <end position="21"/>
    </location>
</feature>
<gene>
    <name evidence="3" type="ORF">A8C56_06050</name>
</gene>
<evidence type="ECO:0000313" key="3">
    <source>
        <dbReference type="EMBL" id="ANH80601.1"/>
    </source>
</evidence>
<dbReference type="EMBL" id="CP015772">
    <property type="protein sequence ID" value="ANH80601.1"/>
    <property type="molecule type" value="Genomic_DNA"/>
</dbReference>
<reference evidence="3 4" key="1">
    <citation type="submission" date="2016-05" db="EMBL/GenBank/DDBJ databases">
        <title>Niabella ginsenosidivorans BS26 whole genome sequencing.</title>
        <authorList>
            <person name="Im W.T."/>
            <person name="Siddiqi M.Z."/>
        </authorList>
    </citation>
    <scope>NUCLEOTIDE SEQUENCE [LARGE SCALE GENOMIC DNA]</scope>
    <source>
        <strain evidence="3 4">BS26</strain>
    </source>
</reference>
<protein>
    <submittedName>
        <fullName evidence="3">Uncharacterized protein</fullName>
    </submittedName>
</protein>
<dbReference type="Proteomes" id="UP000077667">
    <property type="component" value="Chromosome"/>
</dbReference>
<name>A0A1A9I1M0_9BACT</name>
<dbReference type="KEGG" id="nia:A8C56_06050"/>